<feature type="transmembrane region" description="Helical" evidence="5">
    <location>
        <begin position="246"/>
        <end position="264"/>
    </location>
</feature>
<evidence type="ECO:0000259" key="6">
    <source>
        <dbReference type="PROSITE" id="PS50850"/>
    </source>
</evidence>
<dbReference type="SUPFAM" id="SSF103473">
    <property type="entry name" value="MFS general substrate transporter"/>
    <property type="match status" value="1"/>
</dbReference>
<dbReference type="Proteomes" id="UP000504638">
    <property type="component" value="Unplaced"/>
</dbReference>
<proteinExistence type="predicted"/>
<dbReference type="PANTHER" id="PTHR42718">
    <property type="entry name" value="MAJOR FACILITATOR SUPERFAMILY MULTIDRUG TRANSPORTER MFSC"/>
    <property type="match status" value="1"/>
</dbReference>
<dbReference type="GeneID" id="54416597"/>
<evidence type="ECO:0000256" key="2">
    <source>
        <dbReference type="ARBA" id="ARBA00022692"/>
    </source>
</evidence>
<dbReference type="InterPro" id="IPR020846">
    <property type="entry name" value="MFS_dom"/>
</dbReference>
<reference evidence="9" key="3">
    <citation type="submission" date="2025-04" db="UniProtKB">
        <authorList>
            <consortium name="RefSeq"/>
        </authorList>
    </citation>
    <scope>IDENTIFICATION</scope>
    <source>
        <strain evidence="9">CBS 781.70</strain>
    </source>
</reference>
<organism evidence="7">
    <name type="scientific">Eremomyces bilateralis CBS 781.70</name>
    <dbReference type="NCBI Taxonomy" id="1392243"/>
    <lineage>
        <taxon>Eukaryota</taxon>
        <taxon>Fungi</taxon>
        <taxon>Dikarya</taxon>
        <taxon>Ascomycota</taxon>
        <taxon>Pezizomycotina</taxon>
        <taxon>Dothideomycetes</taxon>
        <taxon>Dothideomycetes incertae sedis</taxon>
        <taxon>Eremomycetales</taxon>
        <taxon>Eremomycetaceae</taxon>
        <taxon>Eremomyces</taxon>
    </lineage>
</organism>
<evidence type="ECO:0000256" key="4">
    <source>
        <dbReference type="ARBA" id="ARBA00023136"/>
    </source>
</evidence>
<dbReference type="AlphaFoldDB" id="A0A6G1GCJ8"/>
<feature type="transmembrane region" description="Helical" evidence="5">
    <location>
        <begin position="347"/>
        <end position="366"/>
    </location>
</feature>
<feature type="transmembrane region" description="Helical" evidence="5">
    <location>
        <begin position="450"/>
        <end position="471"/>
    </location>
</feature>
<evidence type="ECO:0000256" key="3">
    <source>
        <dbReference type="ARBA" id="ARBA00022989"/>
    </source>
</evidence>
<dbReference type="PROSITE" id="PS50850">
    <property type="entry name" value="MFS"/>
    <property type="match status" value="1"/>
</dbReference>
<comment type="subcellular location">
    <subcellularLocation>
        <location evidence="1">Membrane</location>
        <topology evidence="1">Multi-pass membrane protein</topology>
    </subcellularLocation>
</comment>
<evidence type="ECO:0000313" key="8">
    <source>
        <dbReference type="Proteomes" id="UP000504638"/>
    </source>
</evidence>
<feature type="transmembrane region" description="Helical" evidence="5">
    <location>
        <begin position="150"/>
        <end position="169"/>
    </location>
</feature>
<feature type="transmembrane region" description="Helical" evidence="5">
    <location>
        <begin position="59"/>
        <end position="77"/>
    </location>
</feature>
<evidence type="ECO:0000313" key="9">
    <source>
        <dbReference type="RefSeq" id="XP_033537353.1"/>
    </source>
</evidence>
<dbReference type="PANTHER" id="PTHR42718:SF1">
    <property type="entry name" value="LOW AFFINITY AMMONIUM TRANSPORTER"/>
    <property type="match status" value="1"/>
</dbReference>
<reference evidence="7 9" key="1">
    <citation type="submission" date="2020-01" db="EMBL/GenBank/DDBJ databases">
        <authorList>
            <consortium name="DOE Joint Genome Institute"/>
            <person name="Haridas S."/>
            <person name="Albert R."/>
            <person name="Binder M."/>
            <person name="Bloem J."/>
            <person name="Labutti K."/>
            <person name="Salamov A."/>
            <person name="Andreopoulos B."/>
            <person name="Baker S.E."/>
            <person name="Barry K."/>
            <person name="Bills G."/>
            <person name="Bluhm B.H."/>
            <person name="Cannon C."/>
            <person name="Castanera R."/>
            <person name="Culley D.E."/>
            <person name="Daum C."/>
            <person name="Ezra D."/>
            <person name="Gonzalez J.B."/>
            <person name="Henrissat B."/>
            <person name="Kuo A."/>
            <person name="Liang C."/>
            <person name="Lipzen A."/>
            <person name="Lutzoni F."/>
            <person name="Magnuson J."/>
            <person name="Mondo S."/>
            <person name="Nolan M."/>
            <person name="Ohm R."/>
            <person name="Pangilinan J."/>
            <person name="Park H.-J."/>
            <person name="Ramirez L."/>
            <person name="Alfaro M."/>
            <person name="Sun H."/>
            <person name="Tritt A."/>
            <person name="Yoshinaga Y."/>
            <person name="Zwiers L.-H."/>
            <person name="Turgeon B.G."/>
            <person name="Goodwin S.B."/>
            <person name="Spatafora J.W."/>
            <person name="Crous P.W."/>
            <person name="Grigoriev I.V."/>
        </authorList>
    </citation>
    <scope>NUCLEOTIDE SEQUENCE</scope>
    <source>
        <strain evidence="7 9">CBS 781.70</strain>
    </source>
</reference>
<dbReference type="Gene3D" id="1.20.1720.10">
    <property type="entry name" value="Multidrug resistance protein D"/>
    <property type="match status" value="1"/>
</dbReference>
<feature type="transmembrane region" description="Helical" evidence="5">
    <location>
        <begin position="372"/>
        <end position="397"/>
    </location>
</feature>
<dbReference type="InterPro" id="IPR011701">
    <property type="entry name" value="MFS"/>
</dbReference>
<feature type="transmembrane region" description="Helical" evidence="5">
    <location>
        <begin position="181"/>
        <end position="202"/>
    </location>
</feature>
<gene>
    <name evidence="7 9" type="ORF">P152DRAFT_390159</name>
</gene>
<sequence length="484" mass="52467">MKELQKFPHSGIQTTLPKDILFIVLIGISHFMTQAALGQALAPLDNIGEEFASTNPGELSWFVAAYSLTVGTFIMISGRLGDIMGHKRIFTVGWLWFGCWSAFAGFSAYPRKQVFFDICRAMQGIGPALLMPNGMALLARAYPPGLKKNIAFAVFGGLAPMGFVIGALSGSVFAQYAWWPWAFWSFALACFGLGVLSTIIIPKALSVRPTNPPTFDATGSVVGVTGLILVNVAWNNGPLFGWDTPHVYFLLLIGLLFLVAFVWVEQRATDPIVPFHALNSTVGYVLALVGFGWAAFGIWVFYVFRFAISLRGESPLTISAQYIPAIFSGLMCTAATGFLLTHAPVTLPMLLSMLVFCVGIVVAAMMPVRQTYWAQLFVSILIMPFGMDMSFPAASVIVSNHLPPEHQGLAGSLINTVVNYSISIALGIAGTVEVSIARNDPARLEKGIRSAFYIAIALSLMGVVLSAIFMVRTFLREGWKITAH</sequence>
<dbReference type="CDD" id="cd17476">
    <property type="entry name" value="MFS_Amf1_MDR_like"/>
    <property type="match status" value="1"/>
</dbReference>
<dbReference type="OrthoDB" id="2428527at2759"/>
<feature type="transmembrane region" description="Helical" evidence="5">
    <location>
        <begin position="409"/>
        <end position="430"/>
    </location>
</feature>
<evidence type="ECO:0000256" key="1">
    <source>
        <dbReference type="ARBA" id="ARBA00004141"/>
    </source>
</evidence>
<accession>A0A6G1GCJ8</accession>
<feature type="transmembrane region" description="Helical" evidence="5">
    <location>
        <begin position="89"/>
        <end position="109"/>
    </location>
</feature>
<feature type="transmembrane region" description="Helical" evidence="5">
    <location>
        <begin position="284"/>
        <end position="308"/>
    </location>
</feature>
<keyword evidence="3 5" id="KW-1133">Transmembrane helix</keyword>
<keyword evidence="8" id="KW-1185">Reference proteome</keyword>
<feature type="domain" description="Major facilitator superfamily (MFS) profile" evidence="6">
    <location>
        <begin position="22"/>
        <end position="474"/>
    </location>
</feature>
<dbReference type="InterPro" id="IPR036259">
    <property type="entry name" value="MFS_trans_sf"/>
</dbReference>
<evidence type="ECO:0000256" key="5">
    <source>
        <dbReference type="SAM" id="Phobius"/>
    </source>
</evidence>
<keyword evidence="2 5" id="KW-0812">Transmembrane</keyword>
<dbReference type="EMBL" id="ML975151">
    <property type="protein sequence ID" value="KAF1815722.1"/>
    <property type="molecule type" value="Genomic_DNA"/>
</dbReference>
<reference evidence="9" key="2">
    <citation type="submission" date="2020-04" db="EMBL/GenBank/DDBJ databases">
        <authorList>
            <consortium name="NCBI Genome Project"/>
        </authorList>
    </citation>
    <scope>NUCLEOTIDE SEQUENCE</scope>
    <source>
        <strain evidence="9">CBS 781.70</strain>
    </source>
</reference>
<feature type="transmembrane region" description="Helical" evidence="5">
    <location>
        <begin position="214"/>
        <end position="234"/>
    </location>
</feature>
<dbReference type="GO" id="GO:0016020">
    <property type="term" value="C:membrane"/>
    <property type="evidence" value="ECO:0007669"/>
    <property type="project" value="UniProtKB-SubCell"/>
</dbReference>
<feature type="transmembrane region" description="Helical" evidence="5">
    <location>
        <begin position="20"/>
        <end position="39"/>
    </location>
</feature>
<dbReference type="Pfam" id="PF07690">
    <property type="entry name" value="MFS_1"/>
    <property type="match status" value="1"/>
</dbReference>
<keyword evidence="4 5" id="KW-0472">Membrane</keyword>
<dbReference type="GO" id="GO:0022857">
    <property type="term" value="F:transmembrane transporter activity"/>
    <property type="evidence" value="ECO:0007669"/>
    <property type="project" value="InterPro"/>
</dbReference>
<dbReference type="RefSeq" id="XP_033537353.1">
    <property type="nucleotide sequence ID" value="XM_033676027.1"/>
</dbReference>
<name>A0A6G1GCJ8_9PEZI</name>
<dbReference type="Gene3D" id="1.20.1250.20">
    <property type="entry name" value="MFS general substrate transporter like domains"/>
    <property type="match status" value="1"/>
</dbReference>
<evidence type="ECO:0000313" key="7">
    <source>
        <dbReference type="EMBL" id="KAF1815722.1"/>
    </source>
</evidence>
<protein>
    <recommendedName>
        <fullName evidence="6">Major facilitator superfamily (MFS) profile domain-containing protein</fullName>
    </recommendedName>
</protein>
<feature type="transmembrane region" description="Helical" evidence="5">
    <location>
        <begin position="320"/>
        <end position="340"/>
    </location>
</feature>